<evidence type="ECO:0000313" key="2">
    <source>
        <dbReference type="Proteomes" id="UP001589776"/>
    </source>
</evidence>
<accession>A0ABV6DFF3</accession>
<evidence type="ECO:0000313" key="1">
    <source>
        <dbReference type="EMBL" id="MFC0211378.1"/>
    </source>
</evidence>
<dbReference type="Proteomes" id="UP001589776">
    <property type="component" value="Unassembled WGS sequence"/>
</dbReference>
<reference evidence="1 2" key="1">
    <citation type="submission" date="2024-09" db="EMBL/GenBank/DDBJ databases">
        <authorList>
            <person name="Sun Q."/>
            <person name="Mori K."/>
        </authorList>
    </citation>
    <scope>NUCLEOTIDE SEQUENCE [LARGE SCALE GENOMIC DNA]</scope>
    <source>
        <strain evidence="1 2">CCM 7759</strain>
    </source>
</reference>
<keyword evidence="2" id="KW-1185">Reference proteome</keyword>
<protein>
    <submittedName>
        <fullName evidence="1">Uncharacterized protein</fullName>
    </submittedName>
</protein>
<feature type="non-terminal residue" evidence="1">
    <location>
        <position position="1"/>
    </location>
</feature>
<sequence length="72" mass="8256">FLFFHAEETDTTDLNHRTSKSPEEEYWAVGISYNTSQNANGVISEFTISNERPLDILPYIIQTGAEHVFFSE</sequence>
<proteinExistence type="predicted"/>
<dbReference type="EMBL" id="JBHLWN010000015">
    <property type="protein sequence ID" value="MFC0211378.1"/>
    <property type="molecule type" value="Genomic_DNA"/>
</dbReference>
<gene>
    <name evidence="1" type="ORF">ACFFK0_02760</name>
</gene>
<organism evidence="1 2">
    <name type="scientific">Paenibacillus chartarius</name>
    <dbReference type="NCBI Taxonomy" id="747481"/>
    <lineage>
        <taxon>Bacteria</taxon>
        <taxon>Bacillati</taxon>
        <taxon>Bacillota</taxon>
        <taxon>Bacilli</taxon>
        <taxon>Bacillales</taxon>
        <taxon>Paenibacillaceae</taxon>
        <taxon>Paenibacillus</taxon>
    </lineage>
</organism>
<comment type="caution">
    <text evidence="1">The sequence shown here is derived from an EMBL/GenBank/DDBJ whole genome shotgun (WGS) entry which is preliminary data.</text>
</comment>
<name>A0ABV6DFF3_9BACL</name>
<dbReference type="RefSeq" id="WP_377468358.1">
    <property type="nucleotide sequence ID" value="NZ_JBHLWN010000015.1"/>
</dbReference>